<dbReference type="InterPro" id="IPR038508">
    <property type="entry name" value="ArfGAP_dom_sf"/>
</dbReference>
<dbReference type="InterPro" id="IPR001164">
    <property type="entry name" value="ArfGAP_dom"/>
</dbReference>
<dbReference type="EMBL" id="CM007386">
    <property type="protein sequence ID" value="ONK65722.1"/>
    <property type="molecule type" value="Genomic_DNA"/>
</dbReference>
<dbReference type="GO" id="GO:0005096">
    <property type="term" value="F:GTPase activator activity"/>
    <property type="evidence" value="ECO:0007669"/>
    <property type="project" value="UniProtKB-KW"/>
</dbReference>
<keyword evidence="9" id="KW-1185">Reference proteome</keyword>
<protein>
    <recommendedName>
        <fullName evidence="7">Arf-GAP domain-containing protein</fullName>
    </recommendedName>
</protein>
<keyword evidence="3 5" id="KW-0863">Zinc-finger</keyword>
<dbReference type="Gramene" id="ONK65722">
    <property type="protein sequence ID" value="ONK65722"/>
    <property type="gene ID" value="A4U43_C06F260"/>
</dbReference>
<dbReference type="AlphaFoldDB" id="A0A5P1EII0"/>
<sequence>MNEKASVSKELDARHKKILEGLLKLPENKQCADCKGKGPRWASVNLGIFICMQCSGIHRSLGVHISKVRSATLDTWLPEQVAFIQTMGNEKANSYWEAELPPNYDRVGIENFIRAKYEDKRWIPRNSTAISHLQYGEEKVSEYKEKPDDRCAQGSINKADSPGEHKSPEQQGPKKTSLAVPKLPTPVSSGFKVRHVMPKTESQRPPRATPTTVDTTSTQPPKVSITTNLFDMLPMDESNENGSQQSTADDTSWANFPSVEAHVGTGCVKSKSTSAIEDLFADASLVTPSLSQESLQENLNAESNSATGDNDNRRDAVIKSQSTSAIEELFKDSTSITTPPAREKSQATATEKSQTEIKDDILNLFDKSNMVSPFSVHQQQIAFLSQQQALIMAASKSGGTPPFPATTQQPGATNTSQTNVGMLTKDLSGHGYQMPGMTLPGAQVGNILPSPNMIQSNPTTRTETEESVASEAKKPSSSTTKPSTSDVFDFSTLTKGMFSKR</sequence>
<feature type="region of interest" description="Disordered" evidence="6">
    <location>
        <begin position="329"/>
        <end position="354"/>
    </location>
</feature>
<feature type="compositionally biased region" description="Low complexity" evidence="6">
    <location>
        <begin position="205"/>
        <end position="221"/>
    </location>
</feature>
<dbReference type="CDD" id="cd08204">
    <property type="entry name" value="ArfGap"/>
    <property type="match status" value="1"/>
</dbReference>
<dbReference type="PANTHER" id="PTHR46419:SF2">
    <property type="entry name" value="ADP-RIBOSYLATION FACTOR GTPASE-ACTIVATING PROTEIN AGD5"/>
    <property type="match status" value="1"/>
</dbReference>
<organism evidence="8 9">
    <name type="scientific">Asparagus officinalis</name>
    <name type="common">Garden asparagus</name>
    <dbReference type="NCBI Taxonomy" id="4686"/>
    <lineage>
        <taxon>Eukaryota</taxon>
        <taxon>Viridiplantae</taxon>
        <taxon>Streptophyta</taxon>
        <taxon>Embryophyta</taxon>
        <taxon>Tracheophyta</taxon>
        <taxon>Spermatophyta</taxon>
        <taxon>Magnoliopsida</taxon>
        <taxon>Liliopsida</taxon>
        <taxon>Asparagales</taxon>
        <taxon>Asparagaceae</taxon>
        <taxon>Asparagoideae</taxon>
        <taxon>Asparagus</taxon>
    </lineage>
</organism>
<feature type="compositionally biased region" description="Polar residues" evidence="6">
    <location>
        <begin position="293"/>
        <end position="309"/>
    </location>
</feature>
<dbReference type="SUPFAM" id="SSF57863">
    <property type="entry name" value="ArfGap/RecO-like zinc finger"/>
    <property type="match status" value="1"/>
</dbReference>
<evidence type="ECO:0000256" key="5">
    <source>
        <dbReference type="PROSITE-ProRule" id="PRU00288"/>
    </source>
</evidence>
<evidence type="ECO:0000259" key="7">
    <source>
        <dbReference type="PROSITE" id="PS50115"/>
    </source>
</evidence>
<feature type="region of interest" description="Disordered" evidence="6">
    <location>
        <begin position="293"/>
        <end position="315"/>
    </location>
</feature>
<proteinExistence type="predicted"/>
<dbReference type="PANTHER" id="PTHR46419">
    <property type="entry name" value="ADP-RIBOSYLATION FACTOR GTPASE-ACTIVATING PROTEIN AGD5"/>
    <property type="match status" value="1"/>
</dbReference>
<feature type="compositionally biased region" description="Low complexity" evidence="6">
    <location>
        <begin position="475"/>
        <end position="485"/>
    </location>
</feature>
<evidence type="ECO:0000256" key="3">
    <source>
        <dbReference type="ARBA" id="ARBA00022771"/>
    </source>
</evidence>
<dbReference type="PROSITE" id="PS50115">
    <property type="entry name" value="ARFGAP"/>
    <property type="match status" value="1"/>
</dbReference>
<dbReference type="Proteomes" id="UP000243459">
    <property type="component" value="Chromosome 6"/>
</dbReference>
<keyword evidence="1" id="KW-0343">GTPase activation</keyword>
<evidence type="ECO:0000256" key="2">
    <source>
        <dbReference type="ARBA" id="ARBA00022723"/>
    </source>
</evidence>
<accession>A0A5P1EII0</accession>
<dbReference type="PRINTS" id="PR00405">
    <property type="entry name" value="REVINTRACTNG"/>
</dbReference>
<evidence type="ECO:0000256" key="4">
    <source>
        <dbReference type="ARBA" id="ARBA00022833"/>
    </source>
</evidence>
<feature type="compositionally biased region" description="Basic and acidic residues" evidence="6">
    <location>
        <begin position="136"/>
        <end position="151"/>
    </location>
</feature>
<dbReference type="OMA" id="RERNWIG"/>
<feature type="compositionally biased region" description="Polar residues" evidence="6">
    <location>
        <begin position="405"/>
        <end position="416"/>
    </location>
</feature>
<feature type="region of interest" description="Disordered" evidence="6">
    <location>
        <begin position="397"/>
        <end position="416"/>
    </location>
</feature>
<keyword evidence="4" id="KW-0862">Zinc</keyword>
<feature type="region of interest" description="Disordered" evidence="6">
    <location>
        <begin position="448"/>
        <end position="488"/>
    </location>
</feature>
<evidence type="ECO:0000313" key="8">
    <source>
        <dbReference type="EMBL" id="ONK65722.1"/>
    </source>
</evidence>
<dbReference type="SMART" id="SM00105">
    <property type="entry name" value="ArfGap"/>
    <property type="match status" value="1"/>
</dbReference>
<dbReference type="FunFam" id="1.10.220.150:FF:000009">
    <property type="entry name" value="stromal membrane-associated protein 1 isoform X1"/>
    <property type="match status" value="1"/>
</dbReference>
<feature type="domain" description="Arf-GAP" evidence="7">
    <location>
        <begin position="16"/>
        <end position="130"/>
    </location>
</feature>
<name>A0A5P1EII0_ASPOF</name>
<dbReference type="Pfam" id="PF01412">
    <property type="entry name" value="ArfGap"/>
    <property type="match status" value="1"/>
</dbReference>
<feature type="compositionally biased region" description="Polar residues" evidence="6">
    <location>
        <begin position="452"/>
        <end position="461"/>
    </location>
</feature>
<evidence type="ECO:0000313" key="9">
    <source>
        <dbReference type="Proteomes" id="UP000243459"/>
    </source>
</evidence>
<reference evidence="9" key="1">
    <citation type="journal article" date="2017" name="Nat. Commun.">
        <title>The asparagus genome sheds light on the origin and evolution of a young Y chromosome.</title>
        <authorList>
            <person name="Harkess A."/>
            <person name="Zhou J."/>
            <person name="Xu C."/>
            <person name="Bowers J.E."/>
            <person name="Van der Hulst R."/>
            <person name="Ayyampalayam S."/>
            <person name="Mercati F."/>
            <person name="Riccardi P."/>
            <person name="McKain M.R."/>
            <person name="Kakrana A."/>
            <person name="Tang H."/>
            <person name="Ray J."/>
            <person name="Groenendijk J."/>
            <person name="Arikit S."/>
            <person name="Mathioni S.M."/>
            <person name="Nakano M."/>
            <person name="Shan H."/>
            <person name="Telgmann-Rauber A."/>
            <person name="Kanno A."/>
            <person name="Yue Z."/>
            <person name="Chen H."/>
            <person name="Li W."/>
            <person name="Chen Y."/>
            <person name="Xu X."/>
            <person name="Zhang Y."/>
            <person name="Luo S."/>
            <person name="Chen H."/>
            <person name="Gao J."/>
            <person name="Mao Z."/>
            <person name="Pires J.C."/>
            <person name="Luo M."/>
            <person name="Kudrna D."/>
            <person name="Wing R.A."/>
            <person name="Meyers B.C."/>
            <person name="Yi K."/>
            <person name="Kong H."/>
            <person name="Lavrijsen P."/>
            <person name="Sunseri F."/>
            <person name="Falavigna A."/>
            <person name="Ye Y."/>
            <person name="Leebens-Mack J.H."/>
            <person name="Chen G."/>
        </authorList>
    </citation>
    <scope>NUCLEOTIDE SEQUENCE [LARGE SCALE GENOMIC DNA]</scope>
    <source>
        <strain evidence="9">cv. DH0086</strain>
    </source>
</reference>
<keyword evidence="2" id="KW-0479">Metal-binding</keyword>
<evidence type="ECO:0000256" key="1">
    <source>
        <dbReference type="ARBA" id="ARBA00022468"/>
    </source>
</evidence>
<dbReference type="InterPro" id="IPR044520">
    <property type="entry name" value="ARF_GAP_AGD5/15"/>
</dbReference>
<gene>
    <name evidence="8" type="ORF">A4U43_C06F260</name>
</gene>
<dbReference type="GO" id="GO:0008270">
    <property type="term" value="F:zinc ion binding"/>
    <property type="evidence" value="ECO:0007669"/>
    <property type="project" value="UniProtKB-KW"/>
</dbReference>
<dbReference type="Gene3D" id="1.10.220.150">
    <property type="entry name" value="Arf GTPase activating protein"/>
    <property type="match status" value="1"/>
</dbReference>
<feature type="region of interest" description="Disordered" evidence="6">
    <location>
        <begin position="136"/>
        <end position="223"/>
    </location>
</feature>
<evidence type="ECO:0000256" key="6">
    <source>
        <dbReference type="SAM" id="MobiDB-lite"/>
    </source>
</evidence>
<dbReference type="InterPro" id="IPR037278">
    <property type="entry name" value="ARFGAP/RecO"/>
</dbReference>